<dbReference type="RefSeq" id="WP_260347615.1">
    <property type="nucleotide sequence ID" value="NZ_JAOAOS010000001.1"/>
</dbReference>
<feature type="transmembrane region" description="Helical" evidence="1">
    <location>
        <begin position="21"/>
        <end position="41"/>
    </location>
</feature>
<keyword evidence="1" id="KW-1133">Transmembrane helix</keyword>
<name>A0ABW0EYU2_9HYPH</name>
<gene>
    <name evidence="2" type="ORF">ACFPK2_04875</name>
</gene>
<evidence type="ECO:0000313" key="3">
    <source>
        <dbReference type="Proteomes" id="UP001595976"/>
    </source>
</evidence>
<organism evidence="2 3">
    <name type="scientific">Bosea minatitlanensis</name>
    <dbReference type="NCBI Taxonomy" id="128782"/>
    <lineage>
        <taxon>Bacteria</taxon>
        <taxon>Pseudomonadati</taxon>
        <taxon>Pseudomonadota</taxon>
        <taxon>Alphaproteobacteria</taxon>
        <taxon>Hyphomicrobiales</taxon>
        <taxon>Boseaceae</taxon>
        <taxon>Bosea</taxon>
    </lineage>
</organism>
<keyword evidence="1" id="KW-0812">Transmembrane</keyword>
<sequence length="43" mass="4954">MKSGDNQEYEMRTREARREGLFYLAIVVAAGLAGGLLLRWWPQ</sequence>
<evidence type="ECO:0000313" key="2">
    <source>
        <dbReference type="EMBL" id="MFC5292322.1"/>
    </source>
</evidence>
<keyword evidence="1" id="KW-0472">Membrane</keyword>
<evidence type="ECO:0000256" key="1">
    <source>
        <dbReference type="SAM" id="Phobius"/>
    </source>
</evidence>
<comment type="caution">
    <text evidence="2">The sequence shown here is derived from an EMBL/GenBank/DDBJ whole genome shotgun (WGS) entry which is preliminary data.</text>
</comment>
<reference evidence="3" key="1">
    <citation type="journal article" date="2019" name="Int. J. Syst. Evol. Microbiol.">
        <title>The Global Catalogue of Microorganisms (GCM) 10K type strain sequencing project: providing services to taxonomists for standard genome sequencing and annotation.</title>
        <authorList>
            <consortium name="The Broad Institute Genomics Platform"/>
            <consortium name="The Broad Institute Genome Sequencing Center for Infectious Disease"/>
            <person name="Wu L."/>
            <person name="Ma J."/>
        </authorList>
    </citation>
    <scope>NUCLEOTIDE SEQUENCE [LARGE SCALE GENOMIC DNA]</scope>
    <source>
        <strain evidence="3">CGMCC 1.15643</strain>
    </source>
</reference>
<accession>A0ABW0EYU2</accession>
<keyword evidence="3" id="KW-1185">Reference proteome</keyword>
<proteinExistence type="predicted"/>
<dbReference type="EMBL" id="JBHSLI010000001">
    <property type="protein sequence ID" value="MFC5292322.1"/>
    <property type="molecule type" value="Genomic_DNA"/>
</dbReference>
<dbReference type="Proteomes" id="UP001595976">
    <property type="component" value="Unassembled WGS sequence"/>
</dbReference>
<protein>
    <submittedName>
        <fullName evidence="2">Uncharacterized protein</fullName>
    </submittedName>
</protein>